<gene>
    <name evidence="1" type="ORF">GCM10009727_78870</name>
</gene>
<keyword evidence="2" id="KW-1185">Reference proteome</keyword>
<proteinExistence type="predicted"/>
<dbReference type="EMBL" id="BAAAMR010000108">
    <property type="protein sequence ID" value="GAA2162987.1"/>
    <property type="molecule type" value="Genomic_DNA"/>
</dbReference>
<evidence type="ECO:0000313" key="2">
    <source>
        <dbReference type="Proteomes" id="UP001501020"/>
    </source>
</evidence>
<name>A0ABN3ADX8_9ACTN</name>
<comment type="caution">
    <text evidence="1">The sequence shown here is derived from an EMBL/GenBank/DDBJ whole genome shotgun (WGS) entry which is preliminary data.</text>
</comment>
<accession>A0ABN3ADX8</accession>
<reference evidence="1 2" key="1">
    <citation type="journal article" date="2019" name="Int. J. Syst. Evol. Microbiol.">
        <title>The Global Catalogue of Microorganisms (GCM) 10K type strain sequencing project: providing services to taxonomists for standard genome sequencing and annotation.</title>
        <authorList>
            <consortium name="The Broad Institute Genomics Platform"/>
            <consortium name="The Broad Institute Genome Sequencing Center for Infectious Disease"/>
            <person name="Wu L."/>
            <person name="Ma J."/>
        </authorList>
    </citation>
    <scope>NUCLEOTIDE SEQUENCE [LARGE SCALE GENOMIC DNA]</scope>
    <source>
        <strain evidence="1 2">JCM 13850</strain>
    </source>
</reference>
<organism evidence="1 2">
    <name type="scientific">Actinomadura napierensis</name>
    <dbReference type="NCBI Taxonomy" id="267854"/>
    <lineage>
        <taxon>Bacteria</taxon>
        <taxon>Bacillati</taxon>
        <taxon>Actinomycetota</taxon>
        <taxon>Actinomycetes</taxon>
        <taxon>Streptosporangiales</taxon>
        <taxon>Thermomonosporaceae</taxon>
        <taxon>Actinomadura</taxon>
    </lineage>
</organism>
<evidence type="ECO:0000313" key="1">
    <source>
        <dbReference type="EMBL" id="GAA2162987.1"/>
    </source>
</evidence>
<protein>
    <submittedName>
        <fullName evidence="1">Uncharacterized protein</fullName>
    </submittedName>
</protein>
<dbReference type="Proteomes" id="UP001501020">
    <property type="component" value="Unassembled WGS sequence"/>
</dbReference>
<sequence length="57" mass="6265">MPDAQWWTSVDYEVWNSEHGEFNDTFGSTSPTGHTLDCAMAGIGRYATVAFLAYGDS</sequence>